<keyword evidence="6 7" id="KW-0472">Membrane</keyword>
<dbReference type="EMBL" id="AB767280">
    <property type="protein sequence ID" value="BAP34771.1"/>
    <property type="molecule type" value="Genomic_DNA"/>
</dbReference>
<evidence type="ECO:0000313" key="8">
    <source>
        <dbReference type="EMBL" id="BAP34771.1"/>
    </source>
</evidence>
<comment type="subcellular location">
    <subcellularLocation>
        <location evidence="1">Cell membrane</location>
        <topology evidence="1">Multi-pass membrane protein</topology>
    </subcellularLocation>
</comment>
<sequence>MSEIIESAGTALLYGLVGFVVMAAGFIALDLVTPGKLFHVVWSERNRGAAVLLAGQTVAIGLVIGESIRASESEQGLGHGLASTLLYGLAGVVVMTLISLVVGLLTPGKLGAAALEDEGDRPHPAAWVMAATYLGAAFMVGAAVS</sequence>
<dbReference type="AlphaFoldDB" id="A0A077KT21"/>
<evidence type="ECO:0000256" key="2">
    <source>
        <dbReference type="ARBA" id="ARBA00005779"/>
    </source>
</evidence>
<keyword evidence="5 7" id="KW-1133">Transmembrane helix</keyword>
<comment type="similarity">
    <text evidence="2">Belongs to the UPF0719 family.</text>
</comment>
<keyword evidence="4 7" id="KW-0812">Transmembrane</keyword>
<feature type="transmembrane region" description="Helical" evidence="7">
    <location>
        <begin position="125"/>
        <end position="144"/>
    </location>
</feature>
<evidence type="ECO:0000256" key="7">
    <source>
        <dbReference type="SAM" id="Phobius"/>
    </source>
</evidence>
<dbReference type="InterPro" id="IPR007140">
    <property type="entry name" value="DUF350"/>
</dbReference>
<dbReference type="GO" id="GO:0005886">
    <property type="term" value="C:plasma membrane"/>
    <property type="evidence" value="ECO:0007669"/>
    <property type="project" value="UniProtKB-SubCell"/>
</dbReference>
<feature type="transmembrane region" description="Helical" evidence="7">
    <location>
        <begin position="80"/>
        <end position="105"/>
    </location>
</feature>
<evidence type="ECO:0000256" key="6">
    <source>
        <dbReference type="ARBA" id="ARBA00023136"/>
    </source>
</evidence>
<evidence type="ECO:0000256" key="1">
    <source>
        <dbReference type="ARBA" id="ARBA00004651"/>
    </source>
</evidence>
<proteinExistence type="inferred from homology"/>
<feature type="transmembrane region" description="Helical" evidence="7">
    <location>
        <begin position="49"/>
        <end position="68"/>
    </location>
</feature>
<evidence type="ECO:0000256" key="3">
    <source>
        <dbReference type="ARBA" id="ARBA00022475"/>
    </source>
</evidence>
<reference evidence="8" key="1">
    <citation type="journal article" date="2013" name="J. Antibiot.">
        <title>Identification of the incednine biosynthetic gene cluster: characterization of novel beta-glutamate-beta-decarboxylase IdnL3.</title>
        <authorList>
            <person name="Takaishi M."/>
            <person name="Kudo F."/>
            <person name="Eguchi T."/>
        </authorList>
    </citation>
    <scope>NUCLEOTIDE SEQUENCE</scope>
    <source>
        <strain evidence="8">ML694-90F3</strain>
    </source>
</reference>
<evidence type="ECO:0000256" key="5">
    <source>
        <dbReference type="ARBA" id="ARBA00022989"/>
    </source>
</evidence>
<organism evidence="8">
    <name type="scientific">Streptomyces sp. ML694-90F3</name>
    <dbReference type="NCBI Taxonomy" id="1265536"/>
    <lineage>
        <taxon>Bacteria</taxon>
        <taxon>Bacillati</taxon>
        <taxon>Actinomycetota</taxon>
        <taxon>Actinomycetes</taxon>
        <taxon>Kitasatosporales</taxon>
        <taxon>Streptomycetaceae</taxon>
        <taxon>Streptomyces</taxon>
    </lineage>
</organism>
<accession>A0A077KT21</accession>
<feature type="transmembrane region" description="Helical" evidence="7">
    <location>
        <begin position="12"/>
        <end position="29"/>
    </location>
</feature>
<protein>
    <submittedName>
        <fullName evidence="8">Uncharacterized protein</fullName>
    </submittedName>
</protein>
<evidence type="ECO:0000256" key="4">
    <source>
        <dbReference type="ARBA" id="ARBA00022692"/>
    </source>
</evidence>
<keyword evidence="3" id="KW-1003">Cell membrane</keyword>
<name>A0A077KT21_9ACTN</name>
<dbReference type="Pfam" id="PF03994">
    <property type="entry name" value="DUF350"/>
    <property type="match status" value="1"/>
</dbReference>